<organism evidence="3 5">
    <name type="scientific">Adineta steineri</name>
    <dbReference type="NCBI Taxonomy" id="433720"/>
    <lineage>
        <taxon>Eukaryota</taxon>
        <taxon>Metazoa</taxon>
        <taxon>Spiralia</taxon>
        <taxon>Gnathifera</taxon>
        <taxon>Rotifera</taxon>
        <taxon>Eurotatoria</taxon>
        <taxon>Bdelloidea</taxon>
        <taxon>Adinetida</taxon>
        <taxon>Adinetidae</taxon>
        <taxon>Adineta</taxon>
    </lineage>
</organism>
<evidence type="ECO:0000313" key="5">
    <source>
        <dbReference type="Proteomes" id="UP000663845"/>
    </source>
</evidence>
<reference evidence="3" key="1">
    <citation type="submission" date="2021-02" db="EMBL/GenBank/DDBJ databases">
        <authorList>
            <person name="Nowell W R."/>
        </authorList>
    </citation>
    <scope>NUCLEOTIDE SEQUENCE</scope>
</reference>
<dbReference type="PANTHER" id="PTHR46580:SF2">
    <property type="entry name" value="MAM DOMAIN-CONTAINING PROTEIN"/>
    <property type="match status" value="1"/>
</dbReference>
<evidence type="ECO:0000256" key="1">
    <source>
        <dbReference type="ARBA" id="ARBA00022729"/>
    </source>
</evidence>
<evidence type="ECO:0000256" key="2">
    <source>
        <dbReference type="SAM" id="Phobius"/>
    </source>
</evidence>
<evidence type="ECO:0000313" key="4">
    <source>
        <dbReference type="EMBL" id="CAF4025106.1"/>
    </source>
</evidence>
<sequence length="1519" mass="167940">MDIVSIDNEWVSLEEITPQPIEIQQTLPIVNNNIVKNEHKVKKFFLNQCYSKIRSHLSIFISILFVSLSILIGILVICLTPRPQIESSCSLKFTSINSFKSQYDSFPQSLALADFNNDYNIDIVIANTNNDNIEIFINNNNQTYISQITYSTDINSHPYSVTVSDLNNDTFIDIIVANYGTHTFGIFYGYGNNTFNNQKTFSTDSSRPRQVIVGDINNDYYLDIIILNDGTNDISIYIGNNNNFYSFYRRYSTGYDSLPCFINFIDINNDQQLDILVANNGTGSIGIFLGNKNGLFSEQIIYSMGIQSYPYAIGVGDFNHNNKTDFVVTKYGINEIEIFLDFNNETFVNRIKLSTGNLIPFNIIVGYFNKDNHLDLAILYSLNDSLSLWMGSGTGTFQQGPIYSTGLNSKSSSIAINMLNNDNLIDIAITNRDTNNMGIFYGTYADFYDKQLNSISNSFESKLILMKDINQDNLDDMILLDSTGENIGVLGNRGNGTFTKPIQFSINDDFTISYFILQDFNHDNIMDIILMDTVESQVKIALGLNNGRFKENITYSVSSSDCYQRIVVGDLNNDNTFDLISFGSPMNCHICVLLTYQNGTYSRIPTFLNISSWMPSYLDINDLNNDKNLDIIFSIQDQSGFFVLFGNGNGSFSQEMYYPSTSGDIISSTIITDLNNDNHLDIIALYQNSFLTVSIGYSNGLFYNDVPYALPASTNLQKMIVADLNNDKYLDVIVNDLNSYVITVLYGFGNGILGRMSNYSVSSDFMPTSVAISDINNDKQSDLILVNNNDPTISFFLGYDPGALNNQLTYPTMSSSRPISISVGDLNHDMKDDLIIANYGIGSIEILLGNNETTLFTNKMTYSMGNNSLPKSILLNDFNGDTYLDIAIANYGSDTINILLGFNDGNFGNKSTYSTGSQSGPSSLAIGDLNNDTLLDLVVANYDSDNIGIFFGYNYPGFYNSLDYPTGSNSQPFIIMTGDLNNDTYLDLVVINQKGANIGVFLAYNNGSFTSQITYSTGLNSNPYQGAIGDVNNDEILDVIVFAYSGTLWILYGYGNGSFANPINVNYEGVIFPTTLTVHDLDNDNRLDIITNSGFGGNIVIFWGYGNGTFESQTVTSNGASSGITSIVIDDLNGDNNMDFVVLGTLTGVSILFGYGNRTFINDKTYSTNMFGVLHIEVVIGDINNDNKNDMIVLNTFSTDQPEEIYLFFGVGDGSFQNSIKDFTNYNSGSASLNIGDFNNDKNLDITFDNKGIDAIVILLGNGAGDFSHRLTYPRSQSDAESDLILADFNHDKQLDIASVNRGSNTMSVFLGYCCNPFSNQITYSTGLNSNPNSIVIIDFNNDKQLDIIIANERTNNIGFFQGFNNGNLTNQTILSIYSGSQPYSIVVIDVDNDHCLDIIVTNHGSESISILFSNCNGSIQSEIIYMIGLGSRPYSIVIHDFNNDTIIDIAVSNDGTNNLGILYGYRNGSFTNVNTFSTGYNSLPRSLAVLDFNNDLSTDIAVAMTGTNNIKILSKSCS</sequence>
<dbReference type="EMBL" id="CAJNOG010000037">
    <property type="protein sequence ID" value="CAF0815922.1"/>
    <property type="molecule type" value="Genomic_DNA"/>
</dbReference>
<keyword evidence="1" id="KW-0732">Signal</keyword>
<accession>A0A813TKQ5</accession>
<keyword evidence="2" id="KW-0812">Transmembrane</keyword>
<evidence type="ECO:0000313" key="3">
    <source>
        <dbReference type="EMBL" id="CAF0815922.1"/>
    </source>
</evidence>
<keyword evidence="2" id="KW-0472">Membrane</keyword>
<dbReference type="InterPro" id="IPR013517">
    <property type="entry name" value="FG-GAP"/>
</dbReference>
<dbReference type="InterPro" id="IPR028994">
    <property type="entry name" value="Integrin_alpha_N"/>
</dbReference>
<gene>
    <name evidence="3" type="ORF">JYZ213_LOCUS6038</name>
    <name evidence="4" type="ORF">OXD698_LOCUS30946</name>
</gene>
<proteinExistence type="predicted"/>
<dbReference type="Proteomes" id="UP000663845">
    <property type="component" value="Unassembled WGS sequence"/>
</dbReference>
<comment type="caution">
    <text evidence="3">The sequence shown here is derived from an EMBL/GenBank/DDBJ whole genome shotgun (WGS) entry which is preliminary data.</text>
</comment>
<name>A0A813TKQ5_9BILA</name>
<feature type="transmembrane region" description="Helical" evidence="2">
    <location>
        <begin position="57"/>
        <end position="77"/>
    </location>
</feature>
<dbReference type="Pfam" id="PF13517">
    <property type="entry name" value="FG-GAP_3"/>
    <property type="match status" value="10"/>
</dbReference>
<dbReference type="Gene3D" id="2.130.10.130">
    <property type="entry name" value="Integrin alpha, N-terminal"/>
    <property type="match status" value="7"/>
</dbReference>
<keyword evidence="2" id="KW-1133">Transmembrane helix</keyword>
<dbReference type="EMBL" id="CAJOAZ010003732">
    <property type="protein sequence ID" value="CAF4025106.1"/>
    <property type="molecule type" value="Genomic_DNA"/>
</dbReference>
<protein>
    <submittedName>
        <fullName evidence="3">Uncharacterized protein</fullName>
    </submittedName>
</protein>
<dbReference type="SUPFAM" id="SSF69318">
    <property type="entry name" value="Integrin alpha N-terminal domain"/>
    <property type="match status" value="5"/>
</dbReference>
<dbReference type="PANTHER" id="PTHR46580">
    <property type="entry name" value="SENSOR KINASE-RELATED"/>
    <property type="match status" value="1"/>
</dbReference>
<dbReference type="Proteomes" id="UP000663844">
    <property type="component" value="Unassembled WGS sequence"/>
</dbReference>